<dbReference type="RefSeq" id="WP_150652628.1">
    <property type="nucleotide sequence ID" value="NZ_CABVHJ010000026.1"/>
</dbReference>
<protein>
    <submittedName>
        <fullName evidence="1">Uncharacterized protein</fullName>
    </submittedName>
</protein>
<dbReference type="Proteomes" id="UP000327167">
    <property type="component" value="Unassembled WGS sequence"/>
</dbReference>
<accession>A0A5E6XKQ4</accession>
<name>A0A5E6XKQ4_PSEFL</name>
<proteinExistence type="predicted"/>
<gene>
    <name evidence="1" type="ORF">PS655_05512</name>
</gene>
<evidence type="ECO:0000313" key="2">
    <source>
        <dbReference type="Proteomes" id="UP000327167"/>
    </source>
</evidence>
<dbReference type="EMBL" id="CABVHJ010000026">
    <property type="protein sequence ID" value="VVN42182.1"/>
    <property type="molecule type" value="Genomic_DNA"/>
</dbReference>
<organism evidence="1 2">
    <name type="scientific">Pseudomonas fluorescens</name>
    <dbReference type="NCBI Taxonomy" id="294"/>
    <lineage>
        <taxon>Bacteria</taxon>
        <taxon>Pseudomonadati</taxon>
        <taxon>Pseudomonadota</taxon>
        <taxon>Gammaproteobacteria</taxon>
        <taxon>Pseudomonadales</taxon>
        <taxon>Pseudomonadaceae</taxon>
        <taxon>Pseudomonas</taxon>
    </lineage>
</organism>
<sequence length="95" mass="10770">MTSKLAISNLLGPWHGDVHTGLMQRCQESWDTPLMHLSDLMVATFLNQNIAPEQLLIEAKERIEVRERDGSEYFDGQLLEAIENVRSRGLDFSGV</sequence>
<evidence type="ECO:0000313" key="1">
    <source>
        <dbReference type="EMBL" id="VVN42182.1"/>
    </source>
</evidence>
<dbReference type="AlphaFoldDB" id="A0A5E6XKQ4"/>
<reference evidence="1 2" key="1">
    <citation type="submission" date="2019-09" db="EMBL/GenBank/DDBJ databases">
        <authorList>
            <person name="Chandra G."/>
            <person name="Truman W A."/>
        </authorList>
    </citation>
    <scope>NUCLEOTIDE SEQUENCE [LARGE SCALE GENOMIC DNA]</scope>
    <source>
        <strain evidence="1">PS655</strain>
    </source>
</reference>